<proteinExistence type="predicted"/>
<dbReference type="EMBL" id="BOPV01000001">
    <property type="protein sequence ID" value="GIL38846.1"/>
    <property type="molecule type" value="Genomic_DNA"/>
</dbReference>
<dbReference type="InterPro" id="IPR009593">
    <property type="entry name" value="DUF1203"/>
</dbReference>
<dbReference type="Proteomes" id="UP000681075">
    <property type="component" value="Unassembled WGS sequence"/>
</dbReference>
<evidence type="ECO:0000313" key="1">
    <source>
        <dbReference type="EMBL" id="GIL38846.1"/>
    </source>
</evidence>
<dbReference type="AlphaFoldDB" id="A0A8S8XCA2"/>
<keyword evidence="2" id="KW-1185">Reference proteome</keyword>
<dbReference type="Pfam" id="PF06718">
    <property type="entry name" value="DUF1203"/>
    <property type="match status" value="1"/>
</dbReference>
<evidence type="ECO:0000313" key="2">
    <source>
        <dbReference type="Proteomes" id="UP000681075"/>
    </source>
</evidence>
<name>A0A8S8XCA2_9PROT</name>
<evidence type="ECO:0008006" key="3">
    <source>
        <dbReference type="Google" id="ProtNLM"/>
    </source>
</evidence>
<dbReference type="RefSeq" id="WP_420241906.1">
    <property type="nucleotide sequence ID" value="NZ_BOPV01000001.1"/>
</dbReference>
<comment type="caution">
    <text evidence="1">The sequence shown here is derived from an EMBL/GenBank/DDBJ whole genome shotgun (WGS) entry which is preliminary data.</text>
</comment>
<sequence length="153" mass="17408">MSFRVTGLSLDHFRPLFALDDATLASRGIQRLRAEPGWPDRIGLQDARGGESYLLLPFEHQPEHSPYRSAGPIFVDEHASETAIYVDEIPDQLRNRLLSVRAYDEKHEIVDAEVLEGVTLVATLPRFFDKPEVAYLHVHNARRGCYAARIDRL</sequence>
<organism evidence="1 2">
    <name type="scientific">Roseiterribacter gracilis</name>
    <dbReference type="NCBI Taxonomy" id="2812848"/>
    <lineage>
        <taxon>Bacteria</taxon>
        <taxon>Pseudomonadati</taxon>
        <taxon>Pseudomonadota</taxon>
        <taxon>Alphaproteobacteria</taxon>
        <taxon>Rhodospirillales</taxon>
        <taxon>Roseiterribacteraceae</taxon>
        <taxon>Roseiterribacter</taxon>
    </lineage>
</organism>
<accession>A0A8S8XCA2</accession>
<reference evidence="1" key="1">
    <citation type="submission" date="2021-02" db="EMBL/GenBank/DDBJ databases">
        <title>Genome sequence of Rhodospirillales sp. strain TMPK1 isolated from soil.</title>
        <authorList>
            <person name="Nakai R."/>
            <person name="Kusada H."/>
            <person name="Tamaki H."/>
        </authorList>
    </citation>
    <scope>NUCLEOTIDE SEQUENCE</scope>
    <source>
        <strain evidence="1">TMPK1</strain>
    </source>
</reference>
<protein>
    <recommendedName>
        <fullName evidence="3">DUF1203 domain-containing protein</fullName>
    </recommendedName>
</protein>
<dbReference type="PIRSF" id="PIRSF034110">
    <property type="entry name" value="DUF1203"/>
    <property type="match status" value="1"/>
</dbReference>
<gene>
    <name evidence="1" type="ORF">TMPK1_10830</name>
</gene>